<dbReference type="STRING" id="4565.A0A3B6LP71"/>
<gene>
    <name evidence="4" type="primary">LOC123112467</name>
</gene>
<dbReference type="Gramene" id="TraesRN5B0100718000.1">
    <property type="protein sequence ID" value="TraesRN5B0100718000.1"/>
    <property type="gene ID" value="TraesRN5B0100718000"/>
</dbReference>
<protein>
    <recommendedName>
        <fullName evidence="6">F-box domain-containing protein</fullName>
    </recommendedName>
</protein>
<feature type="domain" description="F-box" evidence="2">
    <location>
        <begin position="80"/>
        <end position="113"/>
    </location>
</feature>
<dbReference type="Pfam" id="PF23622">
    <property type="entry name" value="LRR_At1g61320_AtMIF1"/>
    <property type="match status" value="1"/>
</dbReference>
<dbReference type="OrthoDB" id="1932213at2759"/>
<feature type="domain" description="At1g61320/AtMIF1 LRR" evidence="3">
    <location>
        <begin position="159"/>
        <end position="535"/>
    </location>
</feature>
<evidence type="ECO:0000313" key="4">
    <source>
        <dbReference type="EnsemblPlants" id="TraesCS5B02G272500.1"/>
    </source>
</evidence>
<dbReference type="SUPFAM" id="SSF81383">
    <property type="entry name" value="F-box domain"/>
    <property type="match status" value="1"/>
</dbReference>
<dbReference type="OMA" id="QHVDAWI"/>
<evidence type="ECO:0000259" key="3">
    <source>
        <dbReference type="Pfam" id="PF23622"/>
    </source>
</evidence>
<dbReference type="Gramene" id="TraesCS5B03G0710000.1">
    <property type="protein sequence ID" value="TraesCS5B03G0710000.1.CDS"/>
    <property type="gene ID" value="TraesCS5B03G0710000"/>
</dbReference>
<name>A0A3B6LP71_WHEAT</name>
<dbReference type="RefSeq" id="XP_044389388.1">
    <property type="nucleotide sequence ID" value="XM_044533453.1"/>
</dbReference>
<dbReference type="PANTHER" id="PTHR34145:SF39">
    <property type="entry name" value="F-BOX DOMAIN-CONTAINING PROTEIN"/>
    <property type="match status" value="1"/>
</dbReference>
<accession>A0A3B6LP71</accession>
<evidence type="ECO:0008006" key="6">
    <source>
        <dbReference type="Google" id="ProtNLM"/>
    </source>
</evidence>
<sequence length="555" mass="61827">MAPPCFSKKPPSGSAGDPAEPCGGASSTLSPIPPMLSSAPHPLLPPDGWNASSLSERNSPPCRPDVNSYGGKEARYPGPDLPEDIWCRIHFLLPMQDAARAACVSRSFLHSWRCHPNLTFTNETMCPKEDLKAAGSNAIIRDYNNKIDCVLRNRLCTDAVTKLKLDYHVPPDGAESYHRLDSWLQMAVTPRTKELELLVWSKEASFDFPCTLLSDRCGGSIQKLLLFRCALRPTFQLGLRSLKTLHLRDVRVTGEELGCLLSSSTALEHLKLVYCDDIVRLEIPCLLQRLSFLEVSGCTNLQVIENKAPNLSRFYLEAGELVQVSFGESKVKDVQLRQGYAINYAIENLPSRVPNLETLNIQSSHEIVNSSLASSKFLHLKFLSIFLISGSYFLQDYDFLSLVHFFDASPSLETFRLYVIEHSMDDWFEGDPSSLRRMPQHCHGSLKSVKIIGFFPQKSMVELTCHLLENAMSLESLTVDASPANYRCSGSKPGRKCSPLTTTAIVKAHKSVLAVKKYIEGNVPSTVKLNVPEPCGRCHRLNESGVKPFYLMFND</sequence>
<dbReference type="InterPro" id="IPR032675">
    <property type="entry name" value="LRR_dom_sf"/>
</dbReference>
<dbReference type="AlphaFoldDB" id="A0A3B6LP71"/>
<evidence type="ECO:0000256" key="1">
    <source>
        <dbReference type="SAM" id="MobiDB-lite"/>
    </source>
</evidence>
<dbReference type="SUPFAM" id="SSF52058">
    <property type="entry name" value="L domain-like"/>
    <property type="match status" value="1"/>
</dbReference>
<dbReference type="InterPro" id="IPR055357">
    <property type="entry name" value="LRR_At1g61320_AtMIF1"/>
</dbReference>
<keyword evidence="5" id="KW-1185">Reference proteome</keyword>
<evidence type="ECO:0000313" key="5">
    <source>
        <dbReference type="Proteomes" id="UP000019116"/>
    </source>
</evidence>
<dbReference type="PANTHER" id="PTHR34145">
    <property type="entry name" value="OS02G0105600 PROTEIN"/>
    <property type="match status" value="1"/>
</dbReference>
<dbReference type="Gramene" id="TraesROB_scaffold_035442_01G000100.1">
    <property type="protein sequence ID" value="TraesROB_scaffold_035442_01G000100.1"/>
    <property type="gene ID" value="TraesROB_scaffold_035442_01G000100"/>
</dbReference>
<dbReference type="GeneID" id="123112467"/>
<dbReference type="Gramene" id="TraesCS5B02G272500.1">
    <property type="protein sequence ID" value="TraesCS5B02G272500.1"/>
    <property type="gene ID" value="TraesCS5B02G272500"/>
</dbReference>
<organism evidence="4">
    <name type="scientific">Triticum aestivum</name>
    <name type="common">Wheat</name>
    <dbReference type="NCBI Taxonomy" id="4565"/>
    <lineage>
        <taxon>Eukaryota</taxon>
        <taxon>Viridiplantae</taxon>
        <taxon>Streptophyta</taxon>
        <taxon>Embryophyta</taxon>
        <taxon>Tracheophyta</taxon>
        <taxon>Spermatophyta</taxon>
        <taxon>Magnoliopsida</taxon>
        <taxon>Liliopsida</taxon>
        <taxon>Poales</taxon>
        <taxon>Poaceae</taxon>
        <taxon>BOP clade</taxon>
        <taxon>Pooideae</taxon>
        <taxon>Triticodae</taxon>
        <taxon>Triticeae</taxon>
        <taxon>Triticinae</taxon>
        <taxon>Triticum</taxon>
    </lineage>
</organism>
<dbReference type="Pfam" id="PF00646">
    <property type="entry name" value="F-box"/>
    <property type="match status" value="1"/>
</dbReference>
<dbReference type="InterPro" id="IPR053772">
    <property type="entry name" value="At1g61320/At1g61330-like"/>
</dbReference>
<proteinExistence type="predicted"/>
<evidence type="ECO:0000259" key="2">
    <source>
        <dbReference type="Pfam" id="PF00646"/>
    </source>
</evidence>
<dbReference type="InterPro" id="IPR001810">
    <property type="entry name" value="F-box_dom"/>
</dbReference>
<dbReference type="EnsemblPlants" id="TraesCS5B02G272500.1">
    <property type="protein sequence ID" value="TraesCS5B02G272500.1"/>
    <property type="gene ID" value="TraesCS5B02G272500"/>
</dbReference>
<reference evidence="4" key="1">
    <citation type="submission" date="2018-08" db="EMBL/GenBank/DDBJ databases">
        <authorList>
            <person name="Rossello M."/>
        </authorList>
    </citation>
    <scope>NUCLEOTIDE SEQUENCE [LARGE SCALE GENOMIC DNA]</scope>
    <source>
        <strain evidence="4">cv. Chinese Spring</strain>
    </source>
</reference>
<dbReference type="InterPro" id="IPR036047">
    <property type="entry name" value="F-box-like_dom_sf"/>
</dbReference>
<dbReference type="KEGG" id="taes:123112467"/>
<dbReference type="Gene3D" id="3.80.10.10">
    <property type="entry name" value="Ribonuclease Inhibitor"/>
    <property type="match status" value="1"/>
</dbReference>
<reference evidence="4" key="2">
    <citation type="submission" date="2018-10" db="UniProtKB">
        <authorList>
            <consortium name="EnsemblPlants"/>
        </authorList>
    </citation>
    <scope>IDENTIFICATION</scope>
</reference>
<dbReference type="Proteomes" id="UP000019116">
    <property type="component" value="Chromosome 5B"/>
</dbReference>
<feature type="region of interest" description="Disordered" evidence="1">
    <location>
        <begin position="1"/>
        <end position="74"/>
    </location>
</feature>